<comment type="similarity">
    <text evidence="1 4">Belongs to the glycosyl hydrolase 1 family.</text>
</comment>
<evidence type="ECO:0000313" key="7">
    <source>
        <dbReference type="EMBL" id="KAE9354823.1"/>
    </source>
</evidence>
<evidence type="ECO:0000256" key="3">
    <source>
        <dbReference type="ARBA" id="ARBA00023295"/>
    </source>
</evidence>
<organism evidence="5 8">
    <name type="scientific">Phytophthora rubi</name>
    <dbReference type="NCBI Taxonomy" id="129364"/>
    <lineage>
        <taxon>Eukaryota</taxon>
        <taxon>Sar</taxon>
        <taxon>Stramenopiles</taxon>
        <taxon>Oomycota</taxon>
        <taxon>Peronosporomycetes</taxon>
        <taxon>Peronosporales</taxon>
        <taxon>Peronosporaceae</taxon>
        <taxon>Phytophthora</taxon>
    </lineage>
</organism>
<dbReference type="SUPFAM" id="SSF51445">
    <property type="entry name" value="(Trans)glycosidases"/>
    <property type="match status" value="1"/>
</dbReference>
<evidence type="ECO:0000313" key="9">
    <source>
        <dbReference type="Proteomes" id="UP000434957"/>
    </source>
</evidence>
<keyword evidence="9" id="KW-1185">Reference proteome</keyword>
<dbReference type="Proteomes" id="UP000435112">
    <property type="component" value="Unassembled WGS sequence"/>
</dbReference>
<gene>
    <name evidence="5" type="ORF">PR001_g13099</name>
    <name evidence="6" type="ORF">PR002_g3034</name>
    <name evidence="7" type="ORF">PR003_g3157</name>
</gene>
<dbReference type="EMBL" id="QXFV01000878">
    <property type="protein sequence ID" value="KAE9022670.1"/>
    <property type="molecule type" value="Genomic_DNA"/>
</dbReference>
<dbReference type="Pfam" id="PF00232">
    <property type="entry name" value="Glyco_hydro_1"/>
    <property type="match status" value="1"/>
</dbReference>
<dbReference type="OrthoDB" id="65569at2759"/>
<dbReference type="EMBL" id="QXFU01000107">
    <property type="protein sequence ID" value="KAE9044020.1"/>
    <property type="molecule type" value="Genomic_DNA"/>
</dbReference>
<dbReference type="EMBL" id="QXFT01000107">
    <property type="protein sequence ID" value="KAE9354823.1"/>
    <property type="molecule type" value="Genomic_DNA"/>
</dbReference>
<name>A0A6A3LWT9_9STRA</name>
<dbReference type="InterPro" id="IPR001360">
    <property type="entry name" value="Glyco_hydro_1"/>
</dbReference>
<dbReference type="AlphaFoldDB" id="A0A6A3LWT9"/>
<evidence type="ECO:0000256" key="2">
    <source>
        <dbReference type="ARBA" id="ARBA00022801"/>
    </source>
</evidence>
<dbReference type="GO" id="GO:0008422">
    <property type="term" value="F:beta-glucosidase activity"/>
    <property type="evidence" value="ECO:0007669"/>
    <property type="project" value="TreeGrafter"/>
</dbReference>
<protein>
    <submittedName>
        <fullName evidence="5">Uncharacterized protein</fullName>
    </submittedName>
</protein>
<accession>A0A6A3LWT9</accession>
<dbReference type="PANTHER" id="PTHR10353">
    <property type="entry name" value="GLYCOSYL HYDROLASE"/>
    <property type="match status" value="1"/>
</dbReference>
<comment type="caution">
    <text evidence="5">The sequence shown here is derived from an EMBL/GenBank/DDBJ whole genome shotgun (WGS) entry which is preliminary data.</text>
</comment>
<evidence type="ECO:0000313" key="10">
    <source>
        <dbReference type="Proteomes" id="UP000435112"/>
    </source>
</evidence>
<evidence type="ECO:0000313" key="6">
    <source>
        <dbReference type="EMBL" id="KAE9044020.1"/>
    </source>
</evidence>
<dbReference type="Proteomes" id="UP000434957">
    <property type="component" value="Unassembled WGS sequence"/>
</dbReference>
<keyword evidence="2" id="KW-0378">Hydrolase</keyword>
<dbReference type="PANTHER" id="PTHR10353:SF36">
    <property type="entry name" value="LP05116P"/>
    <property type="match status" value="1"/>
</dbReference>
<evidence type="ECO:0000313" key="8">
    <source>
        <dbReference type="Proteomes" id="UP000429607"/>
    </source>
</evidence>
<evidence type="ECO:0000256" key="1">
    <source>
        <dbReference type="ARBA" id="ARBA00010838"/>
    </source>
</evidence>
<evidence type="ECO:0000256" key="4">
    <source>
        <dbReference type="RuleBase" id="RU003690"/>
    </source>
</evidence>
<dbReference type="GO" id="GO:0005975">
    <property type="term" value="P:carbohydrate metabolic process"/>
    <property type="evidence" value="ECO:0007669"/>
    <property type="project" value="InterPro"/>
</dbReference>
<dbReference type="Gene3D" id="3.20.20.80">
    <property type="entry name" value="Glycosidases"/>
    <property type="match status" value="1"/>
</dbReference>
<evidence type="ECO:0000313" key="5">
    <source>
        <dbReference type="EMBL" id="KAE9022670.1"/>
    </source>
</evidence>
<reference evidence="8 10" key="1">
    <citation type="submission" date="2018-09" db="EMBL/GenBank/DDBJ databases">
        <title>Genomic investigation of the strawberry pathogen Phytophthora fragariae indicates pathogenicity is determined by transcriptional variation in three key races.</title>
        <authorList>
            <person name="Adams T.M."/>
            <person name="Armitage A.D."/>
            <person name="Sobczyk M.K."/>
            <person name="Bates H.J."/>
            <person name="Dunwell J.M."/>
            <person name="Nellist C.F."/>
            <person name="Harrison R.J."/>
        </authorList>
    </citation>
    <scope>NUCLEOTIDE SEQUENCE [LARGE SCALE GENOMIC DNA]</scope>
    <source>
        <strain evidence="5 8">SCRP249</strain>
        <strain evidence="6 10">SCRP324</strain>
        <strain evidence="7 9">SCRP333</strain>
    </source>
</reference>
<proteinExistence type="inferred from homology"/>
<keyword evidence="3" id="KW-0326">Glycosidase</keyword>
<sequence>MEPSDFYAAYIGTHNVIRSHAVVVKAFRDLKVSSPPVVHQKARISITLNSDAAYPLDATNPLDVAAAERKMQFELGWFLSPMITGDCPAVMRERVGDRLPRFTPEETALVKGSYDLLMLNHYSSKLVTDCGASPRSK</sequence>
<dbReference type="InterPro" id="IPR017853">
    <property type="entry name" value="GH"/>
</dbReference>
<dbReference type="Proteomes" id="UP000429607">
    <property type="component" value="Unassembled WGS sequence"/>
</dbReference>